<sequence>MEDSRCKEGYVEMKVTESKLLKHANEVYTIGTYRLFEGQFMKFLEYCQGLVTIPNKYILKRWTKNIDLSLDSSIIGDVGKNIEKDIAEEGFGMMKDKIASEVGPYYVDNSDNEVSSSNIKDPVERRAKRERNIRKKRIVEINCNQVRGKRKSSLTHASRIKTSI</sequence>
<name>A0ACC0BW50_CATRO</name>
<proteinExistence type="predicted"/>
<organism evidence="1 2">
    <name type="scientific">Catharanthus roseus</name>
    <name type="common">Madagascar periwinkle</name>
    <name type="synonym">Vinca rosea</name>
    <dbReference type="NCBI Taxonomy" id="4058"/>
    <lineage>
        <taxon>Eukaryota</taxon>
        <taxon>Viridiplantae</taxon>
        <taxon>Streptophyta</taxon>
        <taxon>Embryophyta</taxon>
        <taxon>Tracheophyta</taxon>
        <taxon>Spermatophyta</taxon>
        <taxon>Magnoliopsida</taxon>
        <taxon>eudicotyledons</taxon>
        <taxon>Gunneridae</taxon>
        <taxon>Pentapetalae</taxon>
        <taxon>asterids</taxon>
        <taxon>lamiids</taxon>
        <taxon>Gentianales</taxon>
        <taxon>Apocynaceae</taxon>
        <taxon>Rauvolfioideae</taxon>
        <taxon>Vinceae</taxon>
        <taxon>Catharanthinae</taxon>
        <taxon>Catharanthus</taxon>
    </lineage>
</organism>
<dbReference type="Proteomes" id="UP001060085">
    <property type="component" value="Linkage Group LG02"/>
</dbReference>
<dbReference type="EMBL" id="CM044702">
    <property type="protein sequence ID" value="KAI5676906.1"/>
    <property type="molecule type" value="Genomic_DNA"/>
</dbReference>
<gene>
    <name evidence="1" type="ORF">M9H77_07856</name>
</gene>
<reference evidence="2" key="1">
    <citation type="journal article" date="2023" name="Nat. Plants">
        <title>Single-cell RNA sequencing provides a high-resolution roadmap for understanding the multicellular compartmentation of specialized metabolism.</title>
        <authorList>
            <person name="Sun S."/>
            <person name="Shen X."/>
            <person name="Li Y."/>
            <person name="Li Y."/>
            <person name="Wang S."/>
            <person name="Li R."/>
            <person name="Zhang H."/>
            <person name="Shen G."/>
            <person name="Guo B."/>
            <person name="Wei J."/>
            <person name="Xu J."/>
            <person name="St-Pierre B."/>
            <person name="Chen S."/>
            <person name="Sun C."/>
        </authorList>
    </citation>
    <scope>NUCLEOTIDE SEQUENCE [LARGE SCALE GENOMIC DNA]</scope>
</reference>
<evidence type="ECO:0000313" key="1">
    <source>
        <dbReference type="EMBL" id="KAI5676906.1"/>
    </source>
</evidence>
<accession>A0ACC0BW50</accession>
<keyword evidence="2" id="KW-1185">Reference proteome</keyword>
<evidence type="ECO:0000313" key="2">
    <source>
        <dbReference type="Proteomes" id="UP001060085"/>
    </source>
</evidence>
<protein>
    <submittedName>
        <fullName evidence="1">Uncharacterized protein</fullName>
    </submittedName>
</protein>
<comment type="caution">
    <text evidence="1">The sequence shown here is derived from an EMBL/GenBank/DDBJ whole genome shotgun (WGS) entry which is preliminary data.</text>
</comment>